<accession>A0A5C3L0R6</accession>
<dbReference type="PANTHER" id="PTHR12286">
    <property type="entry name" value="SACCHAROPINE DEHYDROGENASE-LIKE OXIDOREDUCTASE"/>
    <property type="match status" value="1"/>
</dbReference>
<dbReference type="InterPro" id="IPR036291">
    <property type="entry name" value="NAD(P)-bd_dom_sf"/>
</dbReference>
<evidence type="ECO:0000259" key="2">
    <source>
        <dbReference type="Pfam" id="PF03435"/>
    </source>
</evidence>
<dbReference type="EMBL" id="ML210183">
    <property type="protein sequence ID" value="TFK25673.1"/>
    <property type="molecule type" value="Genomic_DNA"/>
</dbReference>
<evidence type="ECO:0000256" key="1">
    <source>
        <dbReference type="ARBA" id="ARBA00038048"/>
    </source>
</evidence>
<dbReference type="Pfam" id="PF03435">
    <property type="entry name" value="Sacchrp_dh_NADP"/>
    <property type="match status" value="1"/>
</dbReference>
<dbReference type="OrthoDB" id="10268090at2759"/>
<organism evidence="3 4">
    <name type="scientific">Coprinopsis marcescibilis</name>
    <name type="common">Agaric fungus</name>
    <name type="synonym">Psathyrella marcescibilis</name>
    <dbReference type="NCBI Taxonomy" id="230819"/>
    <lineage>
        <taxon>Eukaryota</taxon>
        <taxon>Fungi</taxon>
        <taxon>Dikarya</taxon>
        <taxon>Basidiomycota</taxon>
        <taxon>Agaricomycotina</taxon>
        <taxon>Agaricomycetes</taxon>
        <taxon>Agaricomycetidae</taxon>
        <taxon>Agaricales</taxon>
        <taxon>Agaricineae</taxon>
        <taxon>Psathyrellaceae</taxon>
        <taxon>Coprinopsis</taxon>
    </lineage>
</organism>
<reference evidence="3 4" key="1">
    <citation type="journal article" date="2019" name="Nat. Ecol. Evol.">
        <title>Megaphylogeny resolves global patterns of mushroom evolution.</title>
        <authorList>
            <person name="Varga T."/>
            <person name="Krizsan K."/>
            <person name="Foldi C."/>
            <person name="Dima B."/>
            <person name="Sanchez-Garcia M."/>
            <person name="Sanchez-Ramirez S."/>
            <person name="Szollosi G.J."/>
            <person name="Szarkandi J.G."/>
            <person name="Papp V."/>
            <person name="Albert L."/>
            <person name="Andreopoulos W."/>
            <person name="Angelini C."/>
            <person name="Antonin V."/>
            <person name="Barry K.W."/>
            <person name="Bougher N.L."/>
            <person name="Buchanan P."/>
            <person name="Buyck B."/>
            <person name="Bense V."/>
            <person name="Catcheside P."/>
            <person name="Chovatia M."/>
            <person name="Cooper J."/>
            <person name="Damon W."/>
            <person name="Desjardin D."/>
            <person name="Finy P."/>
            <person name="Geml J."/>
            <person name="Haridas S."/>
            <person name="Hughes K."/>
            <person name="Justo A."/>
            <person name="Karasinski D."/>
            <person name="Kautmanova I."/>
            <person name="Kiss B."/>
            <person name="Kocsube S."/>
            <person name="Kotiranta H."/>
            <person name="LaButti K.M."/>
            <person name="Lechner B.E."/>
            <person name="Liimatainen K."/>
            <person name="Lipzen A."/>
            <person name="Lukacs Z."/>
            <person name="Mihaltcheva S."/>
            <person name="Morgado L.N."/>
            <person name="Niskanen T."/>
            <person name="Noordeloos M.E."/>
            <person name="Ohm R.A."/>
            <person name="Ortiz-Santana B."/>
            <person name="Ovrebo C."/>
            <person name="Racz N."/>
            <person name="Riley R."/>
            <person name="Savchenko A."/>
            <person name="Shiryaev A."/>
            <person name="Soop K."/>
            <person name="Spirin V."/>
            <person name="Szebenyi C."/>
            <person name="Tomsovsky M."/>
            <person name="Tulloss R.E."/>
            <person name="Uehling J."/>
            <person name="Grigoriev I.V."/>
            <person name="Vagvolgyi C."/>
            <person name="Papp T."/>
            <person name="Martin F.M."/>
            <person name="Miettinen O."/>
            <person name="Hibbett D.S."/>
            <person name="Nagy L.G."/>
        </authorList>
    </citation>
    <scope>NUCLEOTIDE SEQUENCE [LARGE SCALE GENOMIC DNA]</scope>
    <source>
        <strain evidence="3 4">CBS 121175</strain>
    </source>
</reference>
<dbReference type="InterPro" id="IPR051276">
    <property type="entry name" value="Saccharopine_DH-like_oxidrdct"/>
</dbReference>
<keyword evidence="4" id="KW-1185">Reference proteome</keyword>
<dbReference type="GO" id="GO:0005739">
    <property type="term" value="C:mitochondrion"/>
    <property type="evidence" value="ECO:0007669"/>
    <property type="project" value="TreeGrafter"/>
</dbReference>
<proteinExistence type="inferred from homology"/>
<dbReference type="Gene3D" id="3.40.50.720">
    <property type="entry name" value="NAD(P)-binding Rossmann-like Domain"/>
    <property type="match status" value="1"/>
</dbReference>
<dbReference type="AlphaFoldDB" id="A0A5C3L0R6"/>
<dbReference type="InterPro" id="IPR005097">
    <property type="entry name" value="Sacchrp_dh_NADP-bd"/>
</dbReference>
<name>A0A5C3L0R6_COPMA</name>
<dbReference type="PANTHER" id="PTHR12286:SF5">
    <property type="entry name" value="SACCHAROPINE DEHYDROGENASE-LIKE OXIDOREDUCTASE"/>
    <property type="match status" value="1"/>
</dbReference>
<evidence type="ECO:0000313" key="4">
    <source>
        <dbReference type="Proteomes" id="UP000307440"/>
    </source>
</evidence>
<dbReference type="GO" id="GO:0005886">
    <property type="term" value="C:plasma membrane"/>
    <property type="evidence" value="ECO:0007669"/>
    <property type="project" value="TreeGrafter"/>
</dbReference>
<comment type="similarity">
    <text evidence="1">Belongs to the saccharopine dehydrogenase family.</text>
</comment>
<evidence type="ECO:0000313" key="3">
    <source>
        <dbReference type="EMBL" id="TFK25673.1"/>
    </source>
</evidence>
<dbReference type="SUPFAM" id="SSF51735">
    <property type="entry name" value="NAD(P)-binding Rossmann-fold domains"/>
    <property type="match status" value="1"/>
</dbReference>
<feature type="domain" description="Saccharopine dehydrogenase NADP binding" evidence="2">
    <location>
        <begin position="7"/>
        <end position="110"/>
    </location>
</feature>
<dbReference type="Proteomes" id="UP000307440">
    <property type="component" value="Unassembled WGS sequence"/>
</dbReference>
<protein>
    <submittedName>
        <fullName evidence="3">Saccharopine dehydrogenase</fullName>
    </submittedName>
</protein>
<gene>
    <name evidence="3" type="ORF">FA15DRAFT_668184</name>
</gene>
<dbReference type="GO" id="GO:0009247">
    <property type="term" value="P:glycolipid biosynthetic process"/>
    <property type="evidence" value="ECO:0007669"/>
    <property type="project" value="TreeGrafter"/>
</dbReference>
<dbReference type="GO" id="GO:0005811">
    <property type="term" value="C:lipid droplet"/>
    <property type="evidence" value="ECO:0007669"/>
    <property type="project" value="TreeGrafter"/>
</dbReference>
<sequence length="464" mass="50414">MATRTDILLLGATGFAGRLIAHYLATHPQRSYFSLGLAARSLPKLRAIVQELGAAGQDIRQVELDVTDPASLDRAIKSTRVVINTVGPFWTWGTPVVRACVKNNVHYVDITGEVSWIKQILTEFDFVATKTRTVIVPACGYDSIPSDISAHLAHKALLEYVTTNYPGAQFEGLNTSISAHKLGNAIVSGGTIASFLTALEEVPYELAKESQNPFVLSPFKRTPLPFPQLVYNLPVPNSQTIKGSMFVMRNSNAAIVHRTAGLLDLHAREVRHSALGRPDPKLENARYGSTFVYDEFLVNSSTISSIVTSVTLIVGFLILKVFTPIRTLAKSFLPGPGTGPSNEEMDKGYLHLTNISTAAPSPSYPPLKVKSEIKVNGDPGYRLTAAMISESALSLLLPPPSASPEVKKTYNPFSALPPMAKQGGILTPMTAFGDVLIQRLRDSGHFEFNAVVFDESNNVDRKQI</sequence>